<feature type="region of interest" description="Disordered" evidence="3">
    <location>
        <begin position="495"/>
        <end position="531"/>
    </location>
</feature>
<dbReference type="InterPro" id="IPR050216">
    <property type="entry name" value="LRR_domain-containing"/>
</dbReference>
<keyword evidence="2" id="KW-0677">Repeat</keyword>
<organism evidence="4 5">
    <name type="scientific">Trypanosoma cruzi marinkellei</name>
    <dbReference type="NCBI Taxonomy" id="85056"/>
    <lineage>
        <taxon>Eukaryota</taxon>
        <taxon>Discoba</taxon>
        <taxon>Euglenozoa</taxon>
        <taxon>Kinetoplastea</taxon>
        <taxon>Metakinetoplastina</taxon>
        <taxon>Trypanosomatida</taxon>
        <taxon>Trypanosomatidae</taxon>
        <taxon>Trypanosoma</taxon>
        <taxon>Schizotrypanum</taxon>
    </lineage>
</organism>
<comment type="caution">
    <text evidence="4">The sequence shown here is derived from an EMBL/GenBank/DDBJ whole genome shotgun (WGS) entry which is preliminary data.</text>
</comment>
<feature type="compositionally biased region" description="Low complexity" evidence="3">
    <location>
        <begin position="522"/>
        <end position="531"/>
    </location>
</feature>
<feature type="region of interest" description="Disordered" evidence="3">
    <location>
        <begin position="657"/>
        <end position="707"/>
    </location>
</feature>
<sequence length="1093" mass="123157">MGCSHSSGTKEINTNFGATGLHVGRDGDVDLTSRSLDFLLPKYIDLIRRDKLHTARRLHLSENRLYNLGKELTLLPDIEELYIDGNRFDRVPAVLGSMENLRLINASMNPLGQQARALDVLPRMEKLTNVILRDCSLCVIPDSLLRCPFLKELDLSHNLNMQFSGVEFSTLPSLQILRIANCGIRGEIPTGVRGITTLATLDISENFFNFDDLDFFGPNLPLTLTELHLRGMHLVAVPQVVVQLRKLSYLDLAENALETLDVLAGRLVRKLGPSNAFFGSAPNLVAEANEDIVSVVSHGSTRIGMSQLSRAGRIANVPQPIPLKRLSLRACDLRTLPKYFHKLTNLVDIDLSENEQLNDPNMTLFSLSNLQEVNIVGCPFAENRNLAHNEWFDIARLYKLHTINWEVWKGVHNMNPYRTKVPFEICGLQLQYINGIKLRPKLFVGDAVQTIINLLLDGYLKVDLALDDGLVYSYAEATRALNPLESFFFDSSKDDEKHVTGNTQRGRSKMRGNTCFENGKRSSSPSSSSSSWNKKVRREALQIAISRYIFFLTMQAANYDAVIVPPADVMAIHYAQMTQDPISYRRDCEAICGQVLNCNYNLFFLEQKVRPQAVKEALVGSRRVWNMIVHTTQKDLFWLRYEFWERREKDFVEKISSPRNDKANRNGENNNTFAADDAKAPTSPSSPSPKTRSPKTPSQQTPPPPAAFAAVKVPCAPPCNGADLGNLSNVDAVGDLCSVLDFSITAHFTEQGTDRFVASLVRFFSVNKRFLGCAESIAGQHLDWTRYVKYLALYAQIQRLKQPKQQEKRVSQLEMASGNNSFVSPDAYLPQPMVAEEFLPRVPQRQLTRLGLRTGLAHACANSVSTSLQGSIEQSWNDSPVTGRNSDAGGRRLQQSMPTSEPVPTIGISLLLYSHRTLHAKYYQALALLGIETIDIDWDETYDAVEATMRAWMLLYDELYVKDAEGAFCLSDGLHPLQGNDDRRETSQSQPRTALRRPGSKRPNRSLRRTILCSAGGEHVIFDNCGSKRKFIASIRTYMHAHLHTIYMWAEKREREKEKKKRRSKRIPGRRGRHEERAVVTNIMILKSLCIYV</sequence>
<dbReference type="PANTHER" id="PTHR48051">
    <property type="match status" value="1"/>
</dbReference>
<dbReference type="OrthoDB" id="2187496at2759"/>
<feature type="compositionally biased region" description="Low complexity" evidence="3">
    <location>
        <begin position="681"/>
        <end position="699"/>
    </location>
</feature>
<evidence type="ECO:0000256" key="3">
    <source>
        <dbReference type="SAM" id="MobiDB-lite"/>
    </source>
</evidence>
<protein>
    <recommendedName>
        <fullName evidence="6">Leucine-rich repeat protein (LRRP)</fullName>
    </recommendedName>
</protein>
<dbReference type="EMBL" id="AHKC01001659">
    <property type="protein sequence ID" value="EKF39096.1"/>
    <property type="molecule type" value="Genomic_DNA"/>
</dbReference>
<dbReference type="InterPro" id="IPR032675">
    <property type="entry name" value="LRR_dom_sf"/>
</dbReference>
<proteinExistence type="predicted"/>
<feature type="region of interest" description="Disordered" evidence="3">
    <location>
        <begin position="1054"/>
        <end position="1073"/>
    </location>
</feature>
<evidence type="ECO:0008006" key="6">
    <source>
        <dbReference type="Google" id="ProtNLM"/>
    </source>
</evidence>
<feature type="compositionally biased region" description="Polar residues" evidence="3">
    <location>
        <begin position="873"/>
        <end position="885"/>
    </location>
</feature>
<name>K2NVU5_TRYCR</name>
<evidence type="ECO:0000313" key="4">
    <source>
        <dbReference type="EMBL" id="EKF39096.1"/>
    </source>
</evidence>
<dbReference type="PANTHER" id="PTHR48051:SF46">
    <property type="entry name" value="LEUCINE RICH REPEAT-CONTAINING DOMAIN PROTEIN"/>
    <property type="match status" value="1"/>
</dbReference>
<dbReference type="Gene3D" id="3.80.10.10">
    <property type="entry name" value="Ribonuclease Inhibitor"/>
    <property type="match status" value="2"/>
</dbReference>
<reference evidence="4 5" key="1">
    <citation type="journal article" date="2012" name="BMC Genomics">
        <title>Comparative genomic analysis of human infective Trypanosoma cruzi lineages with the bat-restricted subspecies T. cruzi marinkellei.</title>
        <authorList>
            <person name="Franzen O."/>
            <person name="Talavera-Lopez C."/>
            <person name="Ochaya S."/>
            <person name="Butler C.E."/>
            <person name="Messenger L.A."/>
            <person name="Lewis M.D."/>
            <person name="Llewellyn M.S."/>
            <person name="Marinkelle C.J."/>
            <person name="Tyler K.M."/>
            <person name="Miles M.A."/>
            <person name="Andersson B."/>
        </authorList>
    </citation>
    <scope>NUCLEOTIDE SEQUENCE [LARGE SCALE GENOMIC DNA]</scope>
    <source>
        <strain evidence="4 5">B7</strain>
    </source>
</reference>
<dbReference type="SUPFAM" id="SSF52058">
    <property type="entry name" value="L domain-like"/>
    <property type="match status" value="1"/>
</dbReference>
<keyword evidence="5" id="KW-1185">Reference proteome</keyword>
<feature type="compositionally biased region" description="Basic residues" evidence="3">
    <location>
        <begin position="994"/>
        <end position="1004"/>
    </location>
</feature>
<evidence type="ECO:0000256" key="1">
    <source>
        <dbReference type="ARBA" id="ARBA00022614"/>
    </source>
</evidence>
<gene>
    <name evidence="4" type="ORF">MOQ_000683</name>
</gene>
<keyword evidence="1" id="KW-0433">Leucine-rich repeat</keyword>
<dbReference type="Proteomes" id="UP000007350">
    <property type="component" value="Unassembled WGS sequence"/>
</dbReference>
<dbReference type="AlphaFoldDB" id="K2NVU5"/>
<feature type="region of interest" description="Disordered" evidence="3">
    <location>
        <begin position="978"/>
        <end position="1004"/>
    </location>
</feature>
<accession>K2NVU5</accession>
<dbReference type="GO" id="GO:0005737">
    <property type="term" value="C:cytoplasm"/>
    <property type="evidence" value="ECO:0007669"/>
    <property type="project" value="TreeGrafter"/>
</dbReference>
<evidence type="ECO:0000313" key="5">
    <source>
        <dbReference type="Proteomes" id="UP000007350"/>
    </source>
</evidence>
<feature type="region of interest" description="Disordered" evidence="3">
    <location>
        <begin position="873"/>
        <end position="900"/>
    </location>
</feature>
<feature type="compositionally biased region" description="Basic residues" evidence="3">
    <location>
        <begin position="1058"/>
        <end position="1072"/>
    </location>
</feature>
<evidence type="ECO:0000256" key="2">
    <source>
        <dbReference type="ARBA" id="ARBA00022737"/>
    </source>
</evidence>